<keyword evidence="4" id="KW-1185">Reference proteome</keyword>
<feature type="signal peptide" evidence="1">
    <location>
        <begin position="1"/>
        <end position="20"/>
    </location>
</feature>
<feature type="chain" id="PRO_5012760117" description="Surface lipoprotein assembly modifier C-terminal domain-containing protein" evidence="1">
    <location>
        <begin position="21"/>
        <end position="330"/>
    </location>
</feature>
<dbReference type="InterPro" id="IPR007655">
    <property type="entry name" value="Slam_C"/>
</dbReference>
<evidence type="ECO:0000259" key="2">
    <source>
        <dbReference type="Pfam" id="PF04575"/>
    </source>
</evidence>
<protein>
    <recommendedName>
        <fullName evidence="2">Surface lipoprotein assembly modifier C-terminal domain-containing protein</fullName>
    </recommendedName>
</protein>
<gene>
    <name evidence="3" type="ORF">SAMN06265370_11966</name>
</gene>
<name>A0A238YTC5_9RHOB</name>
<dbReference type="Proteomes" id="UP000198417">
    <property type="component" value="Unassembled WGS sequence"/>
</dbReference>
<evidence type="ECO:0000313" key="3">
    <source>
        <dbReference type="EMBL" id="SNR73709.1"/>
    </source>
</evidence>
<dbReference type="Pfam" id="PF04575">
    <property type="entry name" value="SlipAM"/>
    <property type="match status" value="1"/>
</dbReference>
<dbReference type="EMBL" id="FZNN01000019">
    <property type="protein sequence ID" value="SNR73709.1"/>
    <property type="molecule type" value="Genomic_DNA"/>
</dbReference>
<sequence length="330" mass="35046">MPWKPIAIFLSLATAATAQTSDFGSGGGGVGTWSTRLSFGMSRTSNINSGYARAPMDLQDLPFSFALESGEDSVAATRTGVGIATAGTLAEGGSARTLLNLSAYRETVILTDSHTELDSGDFTLTSLTAGVNQSWFRLGDRLTLGTEATLGQVFLGGDPLYANLNLGGSVRYAFSPGMTGHLRAMREAQKGYDDRADAHAWRGSAGVTTMLSQGHEVSASFNYAEGSSSEDYLDYADHEIALRLALAQPVLGASVELGLSADHNHHARNAFSGGKRDDDTVRAEVTMLFDSYDFNGLVPSVSLQGRKTDSNIDNYDSKEVGLELGLRSQF</sequence>
<proteinExistence type="predicted"/>
<organism evidence="3 4">
    <name type="scientific">Puniceibacterium sediminis</name>
    <dbReference type="NCBI Taxonomy" id="1608407"/>
    <lineage>
        <taxon>Bacteria</taxon>
        <taxon>Pseudomonadati</taxon>
        <taxon>Pseudomonadota</taxon>
        <taxon>Alphaproteobacteria</taxon>
        <taxon>Rhodobacterales</taxon>
        <taxon>Paracoccaceae</taxon>
        <taxon>Puniceibacterium</taxon>
    </lineage>
</organism>
<accession>A0A238YTC5</accession>
<evidence type="ECO:0000256" key="1">
    <source>
        <dbReference type="SAM" id="SignalP"/>
    </source>
</evidence>
<dbReference type="OrthoDB" id="7684399at2"/>
<reference evidence="3 4" key="1">
    <citation type="submission" date="2017-06" db="EMBL/GenBank/DDBJ databases">
        <authorList>
            <person name="Kim H.J."/>
            <person name="Triplett B.A."/>
        </authorList>
    </citation>
    <scope>NUCLEOTIDE SEQUENCE [LARGE SCALE GENOMIC DNA]</scope>
    <source>
        <strain evidence="3 4">DSM 29052</strain>
    </source>
</reference>
<dbReference type="RefSeq" id="WP_089272841.1">
    <property type="nucleotide sequence ID" value="NZ_FZNN01000019.1"/>
</dbReference>
<dbReference type="AlphaFoldDB" id="A0A238YTC5"/>
<keyword evidence="1" id="KW-0732">Signal</keyword>
<evidence type="ECO:0000313" key="4">
    <source>
        <dbReference type="Proteomes" id="UP000198417"/>
    </source>
</evidence>
<feature type="domain" description="Surface lipoprotein assembly modifier C-terminal" evidence="2">
    <location>
        <begin position="204"/>
        <end position="318"/>
    </location>
</feature>